<comment type="caution">
    <text evidence="1">The sequence shown here is derived from an EMBL/GenBank/DDBJ whole genome shotgun (WGS) entry which is preliminary data.</text>
</comment>
<reference evidence="1" key="1">
    <citation type="submission" date="2020-02" db="EMBL/GenBank/DDBJ databases">
        <title>Genome sequencing of the panga catfish, Pangasius djambal.</title>
        <authorList>
            <person name="Wen M."/>
            <person name="Zahm M."/>
            <person name="Roques C."/>
            <person name="Cabau C."/>
            <person name="Klopp C."/>
            <person name="Donnadieu C."/>
            <person name="Jouanno E."/>
            <person name="Avarre J.-C."/>
            <person name="Campet M."/>
            <person name="Ha T."/>
            <person name="Dugue R."/>
            <person name="Lampietro C."/>
            <person name="Louis A."/>
            <person name="Herpin A."/>
            <person name="Echchiki A."/>
            <person name="Berthelot C."/>
            <person name="Parey E."/>
            <person name="Roest-Crollius H."/>
            <person name="Braasch I."/>
            <person name="Postlethwait J.H."/>
            <person name="Bobe J."/>
            <person name="Montfort J."/>
            <person name="Bouchez O."/>
            <person name="Begum T."/>
            <person name="Schartl M."/>
            <person name="Gustiano R."/>
            <person name="Guiguen Y."/>
        </authorList>
    </citation>
    <scope>NUCLEOTIDE SEQUENCE</scope>
    <source>
        <strain evidence="1">Pdj_M5554</strain>
    </source>
</reference>
<protein>
    <submittedName>
        <fullName evidence="1">Uncharacterized protein</fullName>
    </submittedName>
</protein>
<evidence type="ECO:0000313" key="2">
    <source>
        <dbReference type="Proteomes" id="UP000830395"/>
    </source>
</evidence>
<gene>
    <name evidence="1" type="ORF">PDJAM_G00032770</name>
</gene>
<dbReference type="EMBL" id="CM040986">
    <property type="protein sequence ID" value="MCJ8738201.1"/>
    <property type="molecule type" value="Genomic_DNA"/>
</dbReference>
<evidence type="ECO:0000313" key="1">
    <source>
        <dbReference type="EMBL" id="MCJ8738201.1"/>
    </source>
</evidence>
<organism evidence="1 2">
    <name type="scientific">Pangasius djambal</name>
    <dbReference type="NCBI Taxonomy" id="1691987"/>
    <lineage>
        <taxon>Eukaryota</taxon>
        <taxon>Metazoa</taxon>
        <taxon>Chordata</taxon>
        <taxon>Craniata</taxon>
        <taxon>Vertebrata</taxon>
        <taxon>Euteleostomi</taxon>
        <taxon>Actinopterygii</taxon>
        <taxon>Neopterygii</taxon>
        <taxon>Teleostei</taxon>
        <taxon>Ostariophysi</taxon>
        <taxon>Siluriformes</taxon>
        <taxon>Pangasiidae</taxon>
        <taxon>Pangasius</taxon>
    </lineage>
</organism>
<accession>A0ACC5YR36</accession>
<sequence>MELCHSAGWGESTAKQNFSLYCIVILLLLWRQSMISPLGPPRPGDRVQVIDDSNEDWWKGKSQDKVGFFPANFVQRVRPGEQVWKVTQSFHGNREKGQMTVKELQICVGKSEETDGFFKLTSGKKRGLVPSKCVVEI</sequence>
<name>A0ACC5YR36_9TELE</name>
<keyword evidence="2" id="KW-1185">Reference proteome</keyword>
<dbReference type="Proteomes" id="UP000830395">
    <property type="component" value="Chromosome 12"/>
</dbReference>
<proteinExistence type="predicted"/>